<feature type="region of interest" description="Disordered" evidence="16">
    <location>
        <begin position="457"/>
        <end position="487"/>
    </location>
</feature>
<evidence type="ECO:0000256" key="12">
    <source>
        <dbReference type="ARBA" id="ARBA00031158"/>
    </source>
</evidence>
<evidence type="ECO:0000256" key="10">
    <source>
        <dbReference type="ARBA" id="ARBA00023033"/>
    </source>
</evidence>
<evidence type="ECO:0000256" key="8">
    <source>
        <dbReference type="ARBA" id="ARBA00022857"/>
    </source>
</evidence>
<comment type="pathway">
    <text evidence="2">Siderophore biosynthesis.</text>
</comment>
<dbReference type="EMBL" id="JACHJL010000001">
    <property type="protein sequence ID" value="MBB5933564.1"/>
    <property type="molecule type" value="Genomic_DNA"/>
</dbReference>
<evidence type="ECO:0000256" key="14">
    <source>
        <dbReference type="ARBA" id="ARBA00032738"/>
    </source>
</evidence>
<dbReference type="SUPFAM" id="SSF51905">
    <property type="entry name" value="FAD/NAD(P)-binding domain"/>
    <property type="match status" value="1"/>
</dbReference>
<evidence type="ECO:0000256" key="6">
    <source>
        <dbReference type="ARBA" id="ARBA00022630"/>
    </source>
</evidence>
<keyword evidence="10" id="KW-0503">Monooxygenase</keyword>
<dbReference type="EC" id="1.14.13.59" evidence="4"/>
<accession>A0A7W9Q558</accession>
<sequence length="487" mass="54630">MSTNTPRPQPATDHHNPTTSPEQPYDLLGIGIGPFNLSLAALAHGVPGIRTAFYEQRPTFRWHPGLLIEGTTLQVPFLADLVTLADPTSPWTFLNYLHYSERLFPFYFAERFHIQRAEYDAYCRWVSERLPGLHFRHHIDAVRWNPERALFEVDFARLDTEGEATALGRTYARHLALGVGTAPHVPEPLRPLTAAPSVPVLHSADYLDHRAKLLAADHITVVGSGQSGAEVFLDLLRRRPPGREGLHWLTRSPAFAPMEYSKLGLEQFTPDYTRYFHALTENTRDALIPGQWQLYKGIDQATIAAIHDELYDRTLNGGWPDAILSPGVRVRTAGRVGTTHIELHVEHEHQHARQRLTTNAVVLATGYRERRIETLLADLHPQLCRDSADRPVVDEHQRLVFDPAIEGSVYVQNAERHTHGVGAPDLGLAAWRGAVILNSVTGRTAFPLPRRTAFTTFGLDTTPAPRNTGHRDGKLPDQRDRHTAART</sequence>
<keyword evidence="18" id="KW-1185">Reference proteome</keyword>
<evidence type="ECO:0000256" key="2">
    <source>
        <dbReference type="ARBA" id="ARBA00004924"/>
    </source>
</evidence>
<comment type="catalytic activity">
    <reaction evidence="15">
        <text>L-lysine + NADPH + O2 = N(6)-hydroxy-L-lysine + NADP(+) + H2O</text>
        <dbReference type="Rhea" id="RHEA:23228"/>
        <dbReference type="ChEBI" id="CHEBI:15377"/>
        <dbReference type="ChEBI" id="CHEBI:15379"/>
        <dbReference type="ChEBI" id="CHEBI:32551"/>
        <dbReference type="ChEBI" id="CHEBI:57783"/>
        <dbReference type="ChEBI" id="CHEBI:57820"/>
        <dbReference type="ChEBI" id="CHEBI:58349"/>
        <dbReference type="EC" id="1.14.13.59"/>
    </reaction>
</comment>
<evidence type="ECO:0000256" key="11">
    <source>
        <dbReference type="ARBA" id="ARBA00029939"/>
    </source>
</evidence>
<dbReference type="InterPro" id="IPR036188">
    <property type="entry name" value="FAD/NAD-bd_sf"/>
</dbReference>
<dbReference type="PANTHER" id="PTHR42802:SF1">
    <property type="entry name" value="L-ORNITHINE N(5)-MONOOXYGENASE"/>
    <property type="match status" value="1"/>
</dbReference>
<dbReference type="AlphaFoldDB" id="A0A7W9Q558"/>
<protein>
    <recommendedName>
        <fullName evidence="5">L-lysine N6-monooxygenase MbtG</fullName>
        <ecNumber evidence="4">1.14.13.59</ecNumber>
    </recommendedName>
    <alternativeName>
        <fullName evidence="14">Lysine 6-N-hydroxylase</fullName>
    </alternativeName>
    <alternativeName>
        <fullName evidence="13">Lysine N6-hydroxylase</fullName>
    </alternativeName>
    <alternativeName>
        <fullName evidence="11">Lysine-N-oxygenase</fullName>
    </alternativeName>
    <alternativeName>
        <fullName evidence="12">Mycobactin synthase protein G</fullName>
    </alternativeName>
</protein>
<dbReference type="Pfam" id="PF13434">
    <property type="entry name" value="Lys_Orn_oxgnase"/>
    <property type="match status" value="1"/>
</dbReference>
<evidence type="ECO:0000313" key="18">
    <source>
        <dbReference type="Proteomes" id="UP000588098"/>
    </source>
</evidence>
<evidence type="ECO:0000256" key="13">
    <source>
        <dbReference type="ARBA" id="ARBA00032493"/>
    </source>
</evidence>
<feature type="region of interest" description="Disordered" evidence="16">
    <location>
        <begin position="1"/>
        <end position="23"/>
    </location>
</feature>
<evidence type="ECO:0000256" key="3">
    <source>
        <dbReference type="ARBA" id="ARBA00007588"/>
    </source>
</evidence>
<evidence type="ECO:0000313" key="17">
    <source>
        <dbReference type="EMBL" id="MBB5933564.1"/>
    </source>
</evidence>
<keyword evidence="8" id="KW-0521">NADP</keyword>
<comment type="cofactor">
    <cofactor evidence="1">
        <name>FAD</name>
        <dbReference type="ChEBI" id="CHEBI:57692"/>
    </cofactor>
</comment>
<dbReference type="PANTHER" id="PTHR42802">
    <property type="entry name" value="MONOOXYGENASE"/>
    <property type="match status" value="1"/>
</dbReference>
<keyword evidence="7" id="KW-0274">FAD</keyword>
<proteinExistence type="inferred from homology"/>
<reference evidence="17 18" key="1">
    <citation type="submission" date="2020-08" db="EMBL/GenBank/DDBJ databases">
        <title>Genomic Encyclopedia of Type Strains, Phase III (KMG-III): the genomes of soil and plant-associated and newly described type strains.</title>
        <authorList>
            <person name="Whitman W."/>
        </authorList>
    </citation>
    <scope>NUCLEOTIDE SEQUENCE [LARGE SCALE GENOMIC DNA]</scope>
    <source>
        <strain evidence="17 18">CECT 8305</strain>
    </source>
</reference>
<evidence type="ECO:0000256" key="5">
    <source>
        <dbReference type="ARBA" id="ARBA00016406"/>
    </source>
</evidence>
<gene>
    <name evidence="17" type="ORF">FHS42_000582</name>
</gene>
<evidence type="ECO:0000256" key="1">
    <source>
        <dbReference type="ARBA" id="ARBA00001974"/>
    </source>
</evidence>
<comment type="similarity">
    <text evidence="3">Belongs to the lysine N(6)-hydroxylase/L-ornithine N(5)-oxygenase family.</text>
</comment>
<evidence type="ECO:0000256" key="16">
    <source>
        <dbReference type="SAM" id="MobiDB-lite"/>
    </source>
</evidence>
<comment type="caution">
    <text evidence="17">The sequence shown here is derived from an EMBL/GenBank/DDBJ whole genome shotgun (WGS) entry which is preliminary data.</text>
</comment>
<dbReference type="RefSeq" id="WP_184568843.1">
    <property type="nucleotide sequence ID" value="NZ_JACHJL010000001.1"/>
</dbReference>
<evidence type="ECO:0000256" key="7">
    <source>
        <dbReference type="ARBA" id="ARBA00022827"/>
    </source>
</evidence>
<evidence type="ECO:0000256" key="9">
    <source>
        <dbReference type="ARBA" id="ARBA00023002"/>
    </source>
</evidence>
<evidence type="ECO:0000256" key="15">
    <source>
        <dbReference type="ARBA" id="ARBA00048407"/>
    </source>
</evidence>
<organism evidence="17 18">
    <name type="scientific">Streptomyces zagrosensis</name>
    <dbReference type="NCBI Taxonomy" id="1042984"/>
    <lineage>
        <taxon>Bacteria</taxon>
        <taxon>Bacillati</taxon>
        <taxon>Actinomycetota</taxon>
        <taxon>Actinomycetes</taxon>
        <taxon>Kitasatosporales</taxon>
        <taxon>Streptomycetaceae</taxon>
        <taxon>Streptomyces</taxon>
    </lineage>
</organism>
<dbReference type="Proteomes" id="UP000588098">
    <property type="component" value="Unassembled WGS sequence"/>
</dbReference>
<dbReference type="InterPro" id="IPR025700">
    <property type="entry name" value="Lys/Orn_oxygenase"/>
</dbReference>
<dbReference type="Gene3D" id="3.50.50.60">
    <property type="entry name" value="FAD/NAD(P)-binding domain"/>
    <property type="match status" value="1"/>
</dbReference>
<name>A0A7W9Q558_9ACTN</name>
<evidence type="ECO:0000256" key="4">
    <source>
        <dbReference type="ARBA" id="ARBA00013076"/>
    </source>
</evidence>
<keyword evidence="6" id="KW-0285">Flavoprotein</keyword>
<feature type="compositionally biased region" description="Basic and acidic residues" evidence="16">
    <location>
        <begin position="469"/>
        <end position="487"/>
    </location>
</feature>
<dbReference type="GO" id="GO:0047091">
    <property type="term" value="F:L-lysine 6-monooxygenase (NADPH) activity"/>
    <property type="evidence" value="ECO:0007669"/>
    <property type="project" value="UniProtKB-EC"/>
</dbReference>
<keyword evidence="9 17" id="KW-0560">Oxidoreductase</keyword>